<dbReference type="RefSeq" id="WP_038265622.1">
    <property type="nucleotide sequence ID" value="NZ_CAWLVK010000216.1"/>
</dbReference>
<dbReference type="Proteomes" id="UP000019197">
    <property type="component" value="Unassembled WGS sequence"/>
</dbReference>
<evidence type="ECO:0000313" key="1">
    <source>
        <dbReference type="EMBL" id="CDL86271.1"/>
    </source>
</evidence>
<organism evidence="1 2">
    <name type="scientific">Xenorhabdus cabanillasii JM26</name>
    <dbReference type="NCBI Taxonomy" id="1427517"/>
    <lineage>
        <taxon>Bacteria</taxon>
        <taxon>Pseudomonadati</taxon>
        <taxon>Pseudomonadota</taxon>
        <taxon>Gammaproteobacteria</taxon>
        <taxon>Enterobacterales</taxon>
        <taxon>Morganellaceae</taxon>
        <taxon>Xenorhabdus</taxon>
    </lineage>
</organism>
<accession>W1J8S1</accession>
<protein>
    <recommendedName>
        <fullName evidence="3">DUF4917 domain-containing protein</fullName>
    </recommendedName>
</protein>
<name>W1J8S1_9GAMM</name>
<sequence length="349" mass="40360">MTIMKFNEVITSLNKKKRKISLLMGNGFSMAYNENIFSYNSLYDFITARNDELLDKLFSAIKTKNFELIMQQIDTTLSILRSFEADKELQNKVGLANQRIKDGLISSIGELHPENVFDIPENKSEACAHFLTDFLSNGGDIFTTNYDLLLYWVLMRQHSNFSNISDGFGRQLENPEEVRQGEDQQWSDLIWGPNMETQRIHYLHGALHIFDDGVEIVKEQYDQDNYLIDKVRNRLYRGSYPIFVTAGNGDEKLEHIRHNRYLSHCFDKLSSINGSLVTFGFNFGPYDDHIIKAINKAAKYKSNDPKKLWSIYIGTYSDSDIEHIESIRNNFIPKVKIFDAKTANVWGDT</sequence>
<reference evidence="1 2" key="1">
    <citation type="submission" date="2013-11" db="EMBL/GenBank/DDBJ databases">
        <title>Draft genome sequence and annotation of the entomopathogenic bacterium, Xenorhabdus cabanillasi strain JM26.</title>
        <authorList>
            <person name="Gualtieri M."/>
            <person name="Ogier J.C."/>
            <person name="Pages S."/>
            <person name="Givaudan A."/>
            <person name="Gaudriault S."/>
        </authorList>
    </citation>
    <scope>NUCLEOTIDE SEQUENCE [LARGE SCALE GENOMIC DNA]</scope>
    <source>
        <strain evidence="1 2">JM26</strain>
    </source>
</reference>
<dbReference type="OrthoDB" id="828244at2"/>
<evidence type="ECO:0000313" key="2">
    <source>
        <dbReference type="Proteomes" id="UP000019197"/>
    </source>
</evidence>
<comment type="caution">
    <text evidence="1">The sequence shown here is derived from an EMBL/GenBank/DDBJ whole genome shotgun (WGS) entry which is preliminary data.</text>
</comment>
<proteinExistence type="predicted"/>
<dbReference type="Pfam" id="PF16263">
    <property type="entry name" value="DUF4917"/>
    <property type="match status" value="1"/>
</dbReference>
<dbReference type="AlphaFoldDB" id="W1J8S1"/>
<gene>
    <name evidence="1" type="ORF">XCR1_2930008</name>
</gene>
<dbReference type="EMBL" id="CBXE010000216">
    <property type="protein sequence ID" value="CDL86271.1"/>
    <property type="molecule type" value="Genomic_DNA"/>
</dbReference>
<evidence type="ECO:0008006" key="3">
    <source>
        <dbReference type="Google" id="ProtNLM"/>
    </source>
</evidence>
<dbReference type="InterPro" id="IPR032581">
    <property type="entry name" value="DUF4917"/>
</dbReference>